<keyword evidence="4" id="KW-0804">Transcription</keyword>
<comment type="subcellular location">
    <subcellularLocation>
        <location evidence="1">Nucleus</location>
    </subcellularLocation>
</comment>
<keyword evidence="3" id="KW-0238">DNA-binding</keyword>
<dbReference type="Gene3D" id="2.40.330.10">
    <property type="entry name" value="DNA-binding pseudobarrel domain"/>
    <property type="match status" value="1"/>
</dbReference>
<gene>
    <name evidence="7" type="ORF">J1N35_016161</name>
</gene>
<dbReference type="InterPro" id="IPR015300">
    <property type="entry name" value="DNA-bd_pseudobarrel_sf"/>
</dbReference>
<keyword evidence="2" id="KW-0805">Transcription regulation</keyword>
<dbReference type="InterPro" id="IPR044800">
    <property type="entry name" value="LEC2-like"/>
</dbReference>
<evidence type="ECO:0000256" key="1">
    <source>
        <dbReference type="ARBA" id="ARBA00004123"/>
    </source>
</evidence>
<evidence type="ECO:0000256" key="4">
    <source>
        <dbReference type="ARBA" id="ARBA00023163"/>
    </source>
</evidence>
<evidence type="ECO:0000256" key="5">
    <source>
        <dbReference type="ARBA" id="ARBA00023242"/>
    </source>
</evidence>
<organism evidence="7 8">
    <name type="scientific">Gossypium stocksii</name>
    <dbReference type="NCBI Taxonomy" id="47602"/>
    <lineage>
        <taxon>Eukaryota</taxon>
        <taxon>Viridiplantae</taxon>
        <taxon>Streptophyta</taxon>
        <taxon>Embryophyta</taxon>
        <taxon>Tracheophyta</taxon>
        <taxon>Spermatophyta</taxon>
        <taxon>Magnoliopsida</taxon>
        <taxon>eudicotyledons</taxon>
        <taxon>Gunneridae</taxon>
        <taxon>Pentapetalae</taxon>
        <taxon>rosids</taxon>
        <taxon>malvids</taxon>
        <taxon>Malvales</taxon>
        <taxon>Malvaceae</taxon>
        <taxon>Malvoideae</taxon>
        <taxon>Gossypium</taxon>
    </lineage>
</organism>
<dbReference type="GO" id="GO:0003677">
    <property type="term" value="F:DNA binding"/>
    <property type="evidence" value="ECO:0007669"/>
    <property type="project" value="UniProtKB-KW"/>
</dbReference>
<dbReference type="CDD" id="cd10017">
    <property type="entry name" value="B3_DNA"/>
    <property type="match status" value="1"/>
</dbReference>
<dbReference type="OrthoDB" id="954231at2759"/>
<dbReference type="GO" id="GO:0003700">
    <property type="term" value="F:DNA-binding transcription factor activity"/>
    <property type="evidence" value="ECO:0007669"/>
    <property type="project" value="InterPro"/>
</dbReference>
<dbReference type="PANTHER" id="PTHR31140:SF145">
    <property type="entry name" value="TF-B3 DOMAIN-CONTAINING PROTEIN"/>
    <property type="match status" value="1"/>
</dbReference>
<evidence type="ECO:0000313" key="7">
    <source>
        <dbReference type="EMBL" id="KAH1099240.1"/>
    </source>
</evidence>
<evidence type="ECO:0000256" key="3">
    <source>
        <dbReference type="ARBA" id="ARBA00023125"/>
    </source>
</evidence>
<dbReference type="Proteomes" id="UP000828251">
    <property type="component" value="Unassembled WGS sequence"/>
</dbReference>
<dbReference type="AlphaFoldDB" id="A0A9D3VYJ5"/>
<dbReference type="Pfam" id="PF02362">
    <property type="entry name" value="B3"/>
    <property type="match status" value="1"/>
</dbReference>
<feature type="domain" description="TF-B3" evidence="6">
    <location>
        <begin position="2"/>
        <end position="102"/>
    </location>
</feature>
<protein>
    <recommendedName>
        <fullName evidence="6">TF-B3 domain-containing protein</fullName>
    </recommendedName>
</protein>
<dbReference type="InterPro" id="IPR003340">
    <property type="entry name" value="B3_DNA-bd"/>
</dbReference>
<proteinExistence type="predicted"/>
<reference evidence="7 8" key="1">
    <citation type="journal article" date="2021" name="Plant Biotechnol. J.">
        <title>Multi-omics assisted identification of the key and species-specific regulatory components of drought-tolerant mechanisms in Gossypium stocksii.</title>
        <authorList>
            <person name="Yu D."/>
            <person name="Ke L."/>
            <person name="Zhang D."/>
            <person name="Wu Y."/>
            <person name="Sun Y."/>
            <person name="Mei J."/>
            <person name="Sun J."/>
            <person name="Sun Y."/>
        </authorList>
    </citation>
    <scope>NUCLEOTIDE SEQUENCE [LARGE SCALE GENOMIC DNA]</scope>
    <source>
        <strain evidence="8">cv. E1</strain>
        <tissue evidence="7">Leaf</tissue>
    </source>
</reference>
<dbReference type="EMBL" id="JAIQCV010000005">
    <property type="protein sequence ID" value="KAH1099240.1"/>
    <property type="molecule type" value="Genomic_DNA"/>
</dbReference>
<dbReference type="PANTHER" id="PTHR31140">
    <property type="entry name" value="B3 DOMAIN-CONTAINING TRANSCRIPTION FACTOR ABI3"/>
    <property type="match status" value="1"/>
</dbReference>
<sequence>MAIVSKQLKKTDIEKRLTLPREFLRCFPSLAGNHVGTLKARDESGHHWAFQIYTCKRMRYSRPVLTRGWRQFVCTKKLTIGDKVEFYKEEEEEGEAVMYRVRVVRAVKILGYVLESRF</sequence>
<keyword evidence="5" id="KW-0539">Nucleus</keyword>
<dbReference type="PROSITE" id="PS50863">
    <property type="entry name" value="B3"/>
    <property type="match status" value="1"/>
</dbReference>
<accession>A0A9D3VYJ5</accession>
<evidence type="ECO:0000256" key="2">
    <source>
        <dbReference type="ARBA" id="ARBA00023015"/>
    </source>
</evidence>
<dbReference type="SUPFAM" id="SSF101936">
    <property type="entry name" value="DNA-binding pseudobarrel domain"/>
    <property type="match status" value="1"/>
</dbReference>
<dbReference type="SMART" id="SM01019">
    <property type="entry name" value="B3"/>
    <property type="match status" value="1"/>
</dbReference>
<evidence type="ECO:0000259" key="6">
    <source>
        <dbReference type="PROSITE" id="PS50863"/>
    </source>
</evidence>
<comment type="caution">
    <text evidence="7">The sequence shown here is derived from an EMBL/GenBank/DDBJ whole genome shotgun (WGS) entry which is preliminary data.</text>
</comment>
<dbReference type="GO" id="GO:0005634">
    <property type="term" value="C:nucleus"/>
    <property type="evidence" value="ECO:0007669"/>
    <property type="project" value="UniProtKB-SubCell"/>
</dbReference>
<name>A0A9D3VYJ5_9ROSI</name>
<keyword evidence="8" id="KW-1185">Reference proteome</keyword>
<evidence type="ECO:0000313" key="8">
    <source>
        <dbReference type="Proteomes" id="UP000828251"/>
    </source>
</evidence>